<proteinExistence type="inferred from homology"/>
<dbReference type="Pfam" id="PF16740">
    <property type="entry name" value="SKA2"/>
    <property type="match status" value="1"/>
</dbReference>
<keyword evidence="11" id="KW-0131">Cell cycle</keyword>
<comment type="similarity">
    <text evidence="3">Belongs to the SKA2 family.</text>
</comment>
<feature type="domain" description="Ska2 N-terminal" evidence="14">
    <location>
        <begin position="30"/>
        <end position="135"/>
    </location>
</feature>
<dbReference type="PANTHER" id="PTHR32017">
    <property type="entry name" value="SPINDLE AND KINETOCHORE-ASSOCIATED PROTEIN 2"/>
    <property type="match status" value="1"/>
</dbReference>
<protein>
    <recommendedName>
        <fullName evidence="13">Protein FAM33A</fullName>
    </recommendedName>
</protein>
<comment type="subcellular location">
    <subcellularLocation>
        <location evidence="2">Chromosome</location>
        <location evidence="2">Centromere</location>
        <location evidence="2">Kinetochore</location>
    </subcellularLocation>
    <subcellularLocation>
        <location evidence="1">Cytoplasm</location>
        <location evidence="1">Cytoskeleton</location>
        <location evidence="1">Spindle</location>
    </subcellularLocation>
</comment>
<evidence type="ECO:0000256" key="8">
    <source>
        <dbReference type="ARBA" id="ARBA00022776"/>
    </source>
</evidence>
<dbReference type="InterPro" id="IPR026762">
    <property type="entry name" value="Ska2"/>
</dbReference>
<evidence type="ECO:0000259" key="14">
    <source>
        <dbReference type="Pfam" id="PF16740"/>
    </source>
</evidence>
<dbReference type="Proteomes" id="UP001176940">
    <property type="component" value="Unassembled WGS sequence"/>
</dbReference>
<reference evidence="15" key="1">
    <citation type="submission" date="2023-07" db="EMBL/GenBank/DDBJ databases">
        <authorList>
            <person name="Stuckert A."/>
        </authorList>
    </citation>
    <scope>NUCLEOTIDE SEQUENCE</scope>
</reference>
<keyword evidence="8" id="KW-0498">Mitosis</keyword>
<evidence type="ECO:0000256" key="11">
    <source>
        <dbReference type="ARBA" id="ARBA00023306"/>
    </source>
</evidence>
<evidence type="ECO:0000256" key="1">
    <source>
        <dbReference type="ARBA" id="ARBA00004186"/>
    </source>
</evidence>
<evidence type="ECO:0000256" key="9">
    <source>
        <dbReference type="ARBA" id="ARBA00022838"/>
    </source>
</evidence>
<evidence type="ECO:0000256" key="4">
    <source>
        <dbReference type="ARBA" id="ARBA00022454"/>
    </source>
</evidence>
<accession>A0ABN9M459</accession>
<evidence type="ECO:0000313" key="16">
    <source>
        <dbReference type="Proteomes" id="UP001176940"/>
    </source>
</evidence>
<evidence type="ECO:0000256" key="10">
    <source>
        <dbReference type="ARBA" id="ARBA00023212"/>
    </source>
</evidence>
<evidence type="ECO:0000256" key="12">
    <source>
        <dbReference type="ARBA" id="ARBA00023328"/>
    </source>
</evidence>
<keyword evidence="6" id="KW-0132">Cell division</keyword>
<evidence type="ECO:0000313" key="15">
    <source>
        <dbReference type="EMBL" id="CAJ0955440.1"/>
    </source>
</evidence>
<name>A0ABN9M459_9NEOB</name>
<evidence type="ECO:0000256" key="7">
    <source>
        <dbReference type="ARBA" id="ARBA00022701"/>
    </source>
</evidence>
<keyword evidence="7" id="KW-0493">Microtubule</keyword>
<dbReference type="PANTHER" id="PTHR32017:SF3">
    <property type="entry name" value="SPINDLE AND KINETOCHORE-ASSOCIATED PROTEIN 2"/>
    <property type="match status" value="1"/>
</dbReference>
<dbReference type="EMBL" id="CAUEEQ010040261">
    <property type="protein sequence ID" value="CAJ0955440.1"/>
    <property type="molecule type" value="Genomic_DNA"/>
</dbReference>
<keyword evidence="10" id="KW-0206">Cytoskeleton</keyword>
<keyword evidence="12" id="KW-0137">Centromere</keyword>
<keyword evidence="16" id="KW-1185">Reference proteome</keyword>
<evidence type="ECO:0000256" key="3">
    <source>
        <dbReference type="ARBA" id="ARBA00010684"/>
    </source>
</evidence>
<keyword evidence="5" id="KW-0963">Cytoplasm</keyword>
<evidence type="ECO:0000256" key="6">
    <source>
        <dbReference type="ARBA" id="ARBA00022618"/>
    </source>
</evidence>
<evidence type="ECO:0000256" key="2">
    <source>
        <dbReference type="ARBA" id="ARBA00004629"/>
    </source>
</evidence>
<evidence type="ECO:0000256" key="13">
    <source>
        <dbReference type="ARBA" id="ARBA00029651"/>
    </source>
</evidence>
<dbReference type="Gene3D" id="6.10.250.1380">
    <property type="match status" value="1"/>
</dbReference>
<organism evidence="15 16">
    <name type="scientific">Ranitomeya imitator</name>
    <name type="common">mimic poison frog</name>
    <dbReference type="NCBI Taxonomy" id="111125"/>
    <lineage>
        <taxon>Eukaryota</taxon>
        <taxon>Metazoa</taxon>
        <taxon>Chordata</taxon>
        <taxon>Craniata</taxon>
        <taxon>Vertebrata</taxon>
        <taxon>Euteleostomi</taxon>
        <taxon>Amphibia</taxon>
        <taxon>Batrachia</taxon>
        <taxon>Anura</taxon>
        <taxon>Neobatrachia</taxon>
        <taxon>Hyloidea</taxon>
        <taxon>Dendrobatidae</taxon>
        <taxon>Dendrobatinae</taxon>
        <taxon>Ranitomeya</taxon>
    </lineage>
</organism>
<sequence length="145" mass="16733">MGDIREKSWRRLSEERISVEERRGLGRTGDHFQKAESDLDYIEQKLEFEIRKSLPEESSQENPTKLLEQLASVKSRFKGLSSQLDKIAADQQKSVETIQATIANTLKMVQHLQQQTDFQVPPFSEEELRAVQQLETLALKGMNMK</sequence>
<dbReference type="InterPro" id="IPR042091">
    <property type="entry name" value="Ska2_N"/>
</dbReference>
<comment type="caution">
    <text evidence="15">The sequence shown here is derived from an EMBL/GenBank/DDBJ whole genome shotgun (WGS) entry which is preliminary data.</text>
</comment>
<keyword evidence="9" id="KW-0995">Kinetochore</keyword>
<gene>
    <name evidence="15" type="ORF">RIMI_LOCUS15150621</name>
</gene>
<keyword evidence="4" id="KW-0158">Chromosome</keyword>
<evidence type="ECO:0000256" key="5">
    <source>
        <dbReference type="ARBA" id="ARBA00022490"/>
    </source>
</evidence>